<sequence>MPATTAIVQKPAEFSKPRRSESQMLHKLKSHSAPIMA</sequence>
<dbReference type="Proteomes" id="UP000663722">
    <property type="component" value="Chromosome"/>
</dbReference>
<protein>
    <submittedName>
        <fullName evidence="2">Uncharacterized protein</fullName>
    </submittedName>
</protein>
<evidence type="ECO:0000313" key="3">
    <source>
        <dbReference type="Proteomes" id="UP000663722"/>
    </source>
</evidence>
<dbReference type="EMBL" id="CP061800">
    <property type="protein sequence ID" value="QTA86884.1"/>
    <property type="molecule type" value="Genomic_DNA"/>
</dbReference>
<evidence type="ECO:0000256" key="1">
    <source>
        <dbReference type="SAM" id="MobiDB-lite"/>
    </source>
</evidence>
<feature type="region of interest" description="Disordered" evidence="1">
    <location>
        <begin position="1"/>
        <end position="37"/>
    </location>
</feature>
<keyword evidence="3" id="KW-1185">Reference proteome</keyword>
<name>A0A975BJK9_9BACT</name>
<proteinExistence type="predicted"/>
<accession>A0A975BJK9</accession>
<gene>
    <name evidence="2" type="ORF">dnm_029090</name>
</gene>
<dbReference type="AlphaFoldDB" id="A0A975BJK9"/>
<evidence type="ECO:0000313" key="2">
    <source>
        <dbReference type="EMBL" id="QTA86884.1"/>
    </source>
</evidence>
<dbReference type="KEGG" id="dmm:dnm_029090"/>
<organism evidence="2 3">
    <name type="scientific">Desulfonema magnum</name>
    <dbReference type="NCBI Taxonomy" id="45655"/>
    <lineage>
        <taxon>Bacteria</taxon>
        <taxon>Pseudomonadati</taxon>
        <taxon>Thermodesulfobacteriota</taxon>
        <taxon>Desulfobacteria</taxon>
        <taxon>Desulfobacterales</taxon>
        <taxon>Desulfococcaceae</taxon>
        <taxon>Desulfonema</taxon>
    </lineage>
</organism>
<reference evidence="2" key="1">
    <citation type="journal article" date="2021" name="Microb. Physiol.">
        <title>Proteogenomic Insights into the Physiology of Marine, Sulfate-Reducing, Filamentous Desulfonema limicola and Desulfonema magnum.</title>
        <authorList>
            <person name="Schnaars V."/>
            <person name="Wohlbrand L."/>
            <person name="Scheve S."/>
            <person name="Hinrichs C."/>
            <person name="Reinhardt R."/>
            <person name="Rabus R."/>
        </authorList>
    </citation>
    <scope>NUCLEOTIDE SEQUENCE</scope>
    <source>
        <strain evidence="2">4be13</strain>
    </source>
</reference>